<organism evidence="2 3">
    <name type="scientific">Paenibacillus flagellatus</name>
    <dbReference type="NCBI Taxonomy" id="2211139"/>
    <lineage>
        <taxon>Bacteria</taxon>
        <taxon>Bacillati</taxon>
        <taxon>Bacillota</taxon>
        <taxon>Bacilli</taxon>
        <taxon>Bacillales</taxon>
        <taxon>Paenibacillaceae</taxon>
        <taxon>Paenibacillus</taxon>
    </lineage>
</organism>
<dbReference type="SUPFAM" id="SSF55781">
    <property type="entry name" value="GAF domain-like"/>
    <property type="match status" value="1"/>
</dbReference>
<dbReference type="EMBL" id="QJVJ01000009">
    <property type="protein sequence ID" value="PYI52536.1"/>
    <property type="molecule type" value="Genomic_DNA"/>
</dbReference>
<comment type="caution">
    <text evidence="2">The sequence shown here is derived from an EMBL/GenBank/DDBJ whole genome shotgun (WGS) entry which is preliminary data.</text>
</comment>
<dbReference type="RefSeq" id="WP_110841906.1">
    <property type="nucleotide sequence ID" value="NZ_QJVJ01000009.1"/>
</dbReference>
<gene>
    <name evidence="2" type="ORF">DLM86_20390</name>
</gene>
<name>A0A2V5KTJ1_9BACL</name>
<dbReference type="InterPro" id="IPR003018">
    <property type="entry name" value="GAF"/>
</dbReference>
<dbReference type="Pfam" id="PF13185">
    <property type="entry name" value="GAF_2"/>
    <property type="match status" value="1"/>
</dbReference>
<protein>
    <recommendedName>
        <fullName evidence="1">GAF domain-containing protein</fullName>
    </recommendedName>
</protein>
<keyword evidence="3" id="KW-1185">Reference proteome</keyword>
<evidence type="ECO:0000259" key="1">
    <source>
        <dbReference type="Pfam" id="PF13185"/>
    </source>
</evidence>
<feature type="domain" description="GAF" evidence="1">
    <location>
        <begin position="18"/>
        <end position="138"/>
    </location>
</feature>
<evidence type="ECO:0000313" key="3">
    <source>
        <dbReference type="Proteomes" id="UP000247476"/>
    </source>
</evidence>
<dbReference type="InterPro" id="IPR029016">
    <property type="entry name" value="GAF-like_dom_sf"/>
</dbReference>
<proteinExistence type="predicted"/>
<dbReference type="OrthoDB" id="2360948at2"/>
<dbReference type="Proteomes" id="UP000247476">
    <property type="component" value="Unassembled WGS sequence"/>
</dbReference>
<dbReference type="AlphaFoldDB" id="A0A2V5KTJ1"/>
<dbReference type="Gene3D" id="3.30.450.40">
    <property type="match status" value="1"/>
</dbReference>
<evidence type="ECO:0000313" key="2">
    <source>
        <dbReference type="EMBL" id="PYI52536.1"/>
    </source>
</evidence>
<accession>A0A2V5KTJ1</accession>
<reference evidence="2 3" key="1">
    <citation type="submission" date="2018-05" db="EMBL/GenBank/DDBJ databases">
        <title>Paenibacillus flagellatus sp. nov., isolated from selenium mineral soil.</title>
        <authorList>
            <person name="Dai X."/>
        </authorList>
    </citation>
    <scope>NUCLEOTIDE SEQUENCE [LARGE SCALE GENOMIC DNA]</scope>
    <source>
        <strain evidence="2 3">DXL2</strain>
    </source>
</reference>
<sequence>MTARGHPTNLQTELDALRLATSSDFAAAAFAGGADRGIRWIGASGSVGERYRLLVEKESAADRGIAGWVVRHGRPFVVCGTESNAEGRRTKYPLLLAEKLTAIAAVPIRDGADVVGALLIGQRTERAYDPADTEMLEREAERRRLSAYAGGPVR</sequence>